<dbReference type="OrthoDB" id="9802121at2"/>
<keyword evidence="8" id="KW-1185">Reference proteome</keyword>
<feature type="transmembrane region" description="Helical" evidence="6">
    <location>
        <begin position="105"/>
        <end position="122"/>
    </location>
</feature>
<evidence type="ECO:0000256" key="6">
    <source>
        <dbReference type="SAM" id="Phobius"/>
    </source>
</evidence>
<dbReference type="PANTHER" id="PTHR43461">
    <property type="entry name" value="TRANSMEMBRANE PROTEIN 256"/>
    <property type="match status" value="1"/>
</dbReference>
<comment type="similarity">
    <text evidence="2">Belongs to the UPF0382 family.</text>
</comment>
<evidence type="ECO:0000256" key="5">
    <source>
        <dbReference type="ARBA" id="ARBA00023136"/>
    </source>
</evidence>
<protein>
    <submittedName>
        <fullName evidence="7">Hypothetical conserved protein</fullName>
    </submittedName>
</protein>
<accession>A0A1Q2SN31</accession>
<evidence type="ECO:0000313" key="8">
    <source>
        <dbReference type="Proteomes" id="UP000243679"/>
    </source>
</evidence>
<organism evidence="7 8">
    <name type="scientific">Candidatus Nitrosoglobus terrae</name>
    <dbReference type="NCBI Taxonomy" id="1630141"/>
    <lineage>
        <taxon>Bacteria</taxon>
        <taxon>Pseudomonadati</taxon>
        <taxon>Pseudomonadota</taxon>
        <taxon>Gammaproteobacteria</taxon>
        <taxon>Chromatiales</taxon>
        <taxon>Chromatiaceae</taxon>
        <taxon>Candidatus Nitrosoglobus</taxon>
    </lineage>
</organism>
<dbReference type="RefSeq" id="WP_096527052.1">
    <property type="nucleotide sequence ID" value="NZ_AP014836.1"/>
</dbReference>
<dbReference type="KEGG" id="ntt:TAO_1139"/>
<dbReference type="InterPro" id="IPR006696">
    <property type="entry name" value="DUF423"/>
</dbReference>
<evidence type="ECO:0000256" key="3">
    <source>
        <dbReference type="ARBA" id="ARBA00022692"/>
    </source>
</evidence>
<proteinExistence type="inferred from homology"/>
<keyword evidence="4 6" id="KW-1133">Transmembrane helix</keyword>
<dbReference type="AlphaFoldDB" id="A0A1Q2SN31"/>
<name>A0A1Q2SN31_9GAMM</name>
<dbReference type="Proteomes" id="UP000243679">
    <property type="component" value="Chromosome"/>
</dbReference>
<gene>
    <name evidence="7" type="ORF">TAO_1139</name>
</gene>
<sequence>MAKFFISAGAIFAAVGIILGAFGAHGLRAKLEPRMLEVWQTGVHYHMYHALGLILIGILAQQVGTSAALIKWSGNLMLIGILFFSGSLYLIALTSLSWLGAITPFGGISFMIAWFLLALAFLRMDG</sequence>
<evidence type="ECO:0000313" key="7">
    <source>
        <dbReference type="EMBL" id="BAW80509.1"/>
    </source>
</evidence>
<keyword evidence="5 6" id="KW-0472">Membrane</keyword>
<dbReference type="Pfam" id="PF04241">
    <property type="entry name" value="DUF423"/>
    <property type="match status" value="1"/>
</dbReference>
<feature type="transmembrane region" description="Helical" evidence="6">
    <location>
        <begin position="76"/>
        <end position="99"/>
    </location>
</feature>
<evidence type="ECO:0000256" key="4">
    <source>
        <dbReference type="ARBA" id="ARBA00022989"/>
    </source>
</evidence>
<evidence type="ECO:0000256" key="2">
    <source>
        <dbReference type="ARBA" id="ARBA00009694"/>
    </source>
</evidence>
<dbReference type="PANTHER" id="PTHR43461:SF1">
    <property type="entry name" value="TRANSMEMBRANE PROTEIN 256"/>
    <property type="match status" value="1"/>
</dbReference>
<dbReference type="GO" id="GO:0005886">
    <property type="term" value="C:plasma membrane"/>
    <property type="evidence" value="ECO:0007669"/>
    <property type="project" value="TreeGrafter"/>
</dbReference>
<dbReference type="EMBL" id="AP014836">
    <property type="protein sequence ID" value="BAW80509.1"/>
    <property type="molecule type" value="Genomic_DNA"/>
</dbReference>
<comment type="subcellular location">
    <subcellularLocation>
        <location evidence="1">Membrane</location>
        <topology evidence="1">Multi-pass membrane protein</topology>
    </subcellularLocation>
</comment>
<reference evidence="7 8" key="1">
    <citation type="journal article" date="2017" name="ISME J.">
        <title>An acid-tolerant ammonia-oxidizing ?-proteobacterium from soil.</title>
        <authorList>
            <person name="Hayatsu M."/>
            <person name="Tago K."/>
            <person name="Uchiyama I."/>
            <person name="Toyoda A."/>
            <person name="Wang Y."/>
            <person name="Shimomura Y."/>
            <person name="Okubo T."/>
            <person name="Kurisu F."/>
            <person name="Hirono Y."/>
            <person name="Nonaka K."/>
            <person name="Akiyama H."/>
            <person name="Itoh T."/>
            <person name="Takami H."/>
        </authorList>
    </citation>
    <scope>NUCLEOTIDE SEQUENCE [LARGE SCALE GENOMIC DNA]</scope>
    <source>
        <strain evidence="7 8">TAO100</strain>
    </source>
</reference>
<evidence type="ECO:0000256" key="1">
    <source>
        <dbReference type="ARBA" id="ARBA00004141"/>
    </source>
</evidence>
<feature type="transmembrane region" description="Helical" evidence="6">
    <location>
        <begin position="47"/>
        <end position="69"/>
    </location>
</feature>
<keyword evidence="3 6" id="KW-0812">Transmembrane</keyword>